<feature type="transmembrane region" description="Helical" evidence="3">
    <location>
        <begin position="363"/>
        <end position="386"/>
    </location>
</feature>
<feature type="transmembrane region" description="Helical" evidence="3">
    <location>
        <begin position="135"/>
        <end position="152"/>
    </location>
</feature>
<feature type="region of interest" description="Disordered" evidence="2">
    <location>
        <begin position="501"/>
        <end position="532"/>
    </location>
</feature>
<feature type="transmembrane region" description="Helical" evidence="3">
    <location>
        <begin position="221"/>
        <end position="246"/>
    </location>
</feature>
<evidence type="ECO:0000313" key="5">
    <source>
        <dbReference type="EMBL" id="KAJ2897862.1"/>
    </source>
</evidence>
<protein>
    <submittedName>
        <fullName evidence="5">Transporter</fullName>
    </submittedName>
</protein>
<keyword evidence="3" id="KW-0812">Transmembrane</keyword>
<feature type="transmembrane region" description="Helical" evidence="3">
    <location>
        <begin position="300"/>
        <end position="327"/>
    </location>
</feature>
<dbReference type="CDD" id="cd17324">
    <property type="entry name" value="MFS_NepI_like"/>
    <property type="match status" value="1"/>
</dbReference>
<gene>
    <name evidence="5" type="ORF">MKZ38_004321</name>
</gene>
<dbReference type="Proteomes" id="UP001201980">
    <property type="component" value="Unassembled WGS sequence"/>
</dbReference>
<accession>A0AAD5RM66</accession>
<dbReference type="EMBL" id="JAKWBI020000253">
    <property type="protein sequence ID" value="KAJ2897862.1"/>
    <property type="molecule type" value="Genomic_DNA"/>
</dbReference>
<feature type="transmembrane region" description="Helical" evidence="3">
    <location>
        <begin position="333"/>
        <end position="356"/>
    </location>
</feature>
<feature type="region of interest" description="Disordered" evidence="2">
    <location>
        <begin position="1"/>
        <end position="63"/>
    </location>
</feature>
<keyword evidence="6" id="KW-1185">Reference proteome</keyword>
<sequence>MAPTGRPRTPNYSSSTPIESQSSTPGTAIASGKTQCEKEKAPVPPVDSQDSDGSLSARGGSIQEGKESWKTRLYDWINWMPARCRWDTETPPPFTMGLNILYAFAALFTVSNLYYNQPILNKIAEEFNVSFEESSTVATLMQSGYAGGLLLICPLGDIFRRRPFILSLIAFTATMWLGLCLTSSFPAFQALSFICGFTTVTPQLLLPLVGDLAPAHRRATYLSVVVSGLMLGMLVARLLAGIIANYTDWRNIYWFSFGVQYIILAALWAFMPDYPSKNPQGINYFKVLGTIFHLMFTEPLLLQTCGIALFGAAVFTSFWTTLTFLLALPPYEYNSLVIGFFSLIGIVAVVGGPIYSRLVVDKLIPLVSVIIGQVAVLIGVLIGTLVGTWNVAGPVLQAIAIDIGLQTSQTANRSAIYGIRPTAQNRINTAYMLSVFCGQLMGTSVGNKLFANRGWEGSGWCSFGLTIASLLICVVRGPKETRWVGWRGGWGWRRTDLPLEKKGQGDIESASGETSDAPLRTHEISTQDEGKK</sequence>
<keyword evidence="3" id="KW-1133">Transmembrane helix</keyword>
<keyword evidence="3" id="KW-0472">Membrane</keyword>
<evidence type="ECO:0000313" key="6">
    <source>
        <dbReference type="Proteomes" id="UP001201980"/>
    </source>
</evidence>
<feature type="transmembrane region" description="Helical" evidence="3">
    <location>
        <begin position="93"/>
        <end position="115"/>
    </location>
</feature>
<dbReference type="GO" id="GO:0022857">
    <property type="term" value="F:transmembrane transporter activity"/>
    <property type="evidence" value="ECO:0007669"/>
    <property type="project" value="InterPro"/>
</dbReference>
<dbReference type="InterPro" id="IPR036259">
    <property type="entry name" value="MFS_trans_sf"/>
</dbReference>
<feature type="transmembrane region" description="Helical" evidence="3">
    <location>
        <begin position="252"/>
        <end position="270"/>
    </location>
</feature>
<feature type="compositionally biased region" description="Basic and acidic residues" evidence="2">
    <location>
        <begin position="519"/>
        <end position="532"/>
    </location>
</feature>
<evidence type="ECO:0000256" key="2">
    <source>
        <dbReference type="SAM" id="MobiDB-lite"/>
    </source>
</evidence>
<dbReference type="GO" id="GO:0016020">
    <property type="term" value="C:membrane"/>
    <property type="evidence" value="ECO:0007669"/>
    <property type="project" value="UniProtKB-SubCell"/>
</dbReference>
<proteinExistence type="predicted"/>
<feature type="transmembrane region" description="Helical" evidence="3">
    <location>
        <begin position="164"/>
        <end position="185"/>
    </location>
</feature>
<dbReference type="PROSITE" id="PS50850">
    <property type="entry name" value="MFS"/>
    <property type="match status" value="1"/>
</dbReference>
<organism evidence="5 6">
    <name type="scientific">Zalerion maritima</name>
    <dbReference type="NCBI Taxonomy" id="339359"/>
    <lineage>
        <taxon>Eukaryota</taxon>
        <taxon>Fungi</taxon>
        <taxon>Dikarya</taxon>
        <taxon>Ascomycota</taxon>
        <taxon>Pezizomycotina</taxon>
        <taxon>Sordariomycetes</taxon>
        <taxon>Lulworthiomycetidae</taxon>
        <taxon>Lulworthiales</taxon>
        <taxon>Lulworthiaceae</taxon>
        <taxon>Zalerion</taxon>
    </lineage>
</organism>
<feature type="compositionally biased region" description="Low complexity" evidence="2">
    <location>
        <begin position="13"/>
        <end position="25"/>
    </location>
</feature>
<dbReference type="Gene3D" id="1.20.1250.20">
    <property type="entry name" value="MFS general substrate transporter like domains"/>
    <property type="match status" value="1"/>
</dbReference>
<evidence type="ECO:0000259" key="4">
    <source>
        <dbReference type="PROSITE" id="PS50850"/>
    </source>
</evidence>
<comment type="caution">
    <text evidence="5">The sequence shown here is derived from an EMBL/GenBank/DDBJ whole genome shotgun (WGS) entry which is preliminary data.</text>
</comment>
<reference evidence="5" key="1">
    <citation type="submission" date="2022-07" db="EMBL/GenBank/DDBJ databases">
        <title>Draft genome sequence of Zalerion maritima ATCC 34329, a (micro)plastics degrading marine fungus.</title>
        <authorList>
            <person name="Paco A."/>
            <person name="Goncalves M.F.M."/>
            <person name="Rocha-Santos T.A.P."/>
            <person name="Alves A."/>
        </authorList>
    </citation>
    <scope>NUCLEOTIDE SEQUENCE</scope>
    <source>
        <strain evidence="5">ATCC 34329</strain>
    </source>
</reference>
<dbReference type="InterPro" id="IPR020846">
    <property type="entry name" value="MFS_dom"/>
</dbReference>
<dbReference type="InterPro" id="IPR011701">
    <property type="entry name" value="MFS"/>
</dbReference>
<dbReference type="Pfam" id="PF07690">
    <property type="entry name" value="MFS_1"/>
    <property type="match status" value="1"/>
</dbReference>
<dbReference type="AlphaFoldDB" id="A0AAD5RM66"/>
<dbReference type="PANTHER" id="PTHR42910:SF1">
    <property type="entry name" value="MAJOR FACILITATOR SUPERFAMILY (MFS) PROFILE DOMAIN-CONTAINING PROTEIN"/>
    <property type="match status" value="1"/>
</dbReference>
<evidence type="ECO:0000256" key="1">
    <source>
        <dbReference type="ARBA" id="ARBA00004141"/>
    </source>
</evidence>
<name>A0AAD5RM66_9PEZI</name>
<feature type="domain" description="Major facilitator superfamily (MFS) profile" evidence="4">
    <location>
        <begin position="95"/>
        <end position="481"/>
    </location>
</feature>
<dbReference type="PANTHER" id="PTHR42910">
    <property type="entry name" value="TRANSPORTER SCO4007-RELATED"/>
    <property type="match status" value="1"/>
</dbReference>
<comment type="subcellular location">
    <subcellularLocation>
        <location evidence="1">Membrane</location>
        <topology evidence="1">Multi-pass membrane protein</topology>
    </subcellularLocation>
</comment>
<evidence type="ECO:0000256" key="3">
    <source>
        <dbReference type="SAM" id="Phobius"/>
    </source>
</evidence>
<dbReference type="SUPFAM" id="SSF103473">
    <property type="entry name" value="MFS general substrate transporter"/>
    <property type="match status" value="1"/>
</dbReference>